<dbReference type="OrthoDB" id="9803916at2"/>
<keyword evidence="2" id="KW-1185">Reference proteome</keyword>
<comment type="caution">
    <text evidence="1">The sequence shown here is derived from an EMBL/GenBank/DDBJ whole genome shotgun (WGS) entry which is preliminary data.</text>
</comment>
<reference evidence="1 2" key="1">
    <citation type="submission" date="2019-12" db="EMBL/GenBank/DDBJ databases">
        <title>Microbes associate with the intestines of laboratory mice.</title>
        <authorList>
            <person name="Navarre W."/>
            <person name="Wong E."/>
        </authorList>
    </citation>
    <scope>NUCLEOTIDE SEQUENCE [LARGE SCALE GENOMIC DNA]</scope>
    <source>
        <strain evidence="1 2">NM82_D38</strain>
    </source>
</reference>
<protein>
    <submittedName>
        <fullName evidence="1">Uncharacterized protein</fullName>
    </submittedName>
</protein>
<dbReference type="Gene3D" id="3.60.15.10">
    <property type="entry name" value="Ribonuclease Z/Hydroxyacylglutathione hydrolase-like"/>
    <property type="match status" value="1"/>
</dbReference>
<dbReference type="Proteomes" id="UP000472580">
    <property type="component" value="Unassembled WGS sequence"/>
</dbReference>
<evidence type="ECO:0000313" key="1">
    <source>
        <dbReference type="EMBL" id="MVX56967.1"/>
    </source>
</evidence>
<proteinExistence type="predicted"/>
<accession>A0A6L6YH83</accession>
<dbReference type="RefSeq" id="WP_160335399.1">
    <property type="nucleotide sequence ID" value="NZ_WSRP01000019.1"/>
</dbReference>
<sequence>MFRAPGEKTLYIAGDTIFYDEVAAVLEKYRPEVIILNACGAALQYFGRLIMDAHDVLEVHKEAPYVKTIISHMDKLRTQR</sequence>
<gene>
    <name evidence="1" type="ORF">E5987_07060</name>
</gene>
<dbReference type="InterPro" id="IPR036866">
    <property type="entry name" value="RibonucZ/Hydroxyglut_hydro"/>
</dbReference>
<evidence type="ECO:0000313" key="2">
    <source>
        <dbReference type="Proteomes" id="UP000472580"/>
    </source>
</evidence>
<name>A0A6L6YH83_9BURK</name>
<dbReference type="AlphaFoldDB" id="A0A6L6YH83"/>
<dbReference type="EMBL" id="WSRP01000019">
    <property type="protein sequence ID" value="MVX56967.1"/>
    <property type="molecule type" value="Genomic_DNA"/>
</dbReference>
<organism evidence="1 2">
    <name type="scientific">Parasutterella muris</name>
    <dbReference type="NCBI Taxonomy" id="2565572"/>
    <lineage>
        <taxon>Bacteria</taxon>
        <taxon>Pseudomonadati</taxon>
        <taxon>Pseudomonadota</taxon>
        <taxon>Betaproteobacteria</taxon>
        <taxon>Burkholderiales</taxon>
        <taxon>Sutterellaceae</taxon>
        <taxon>Parasutterella</taxon>
    </lineage>
</organism>